<dbReference type="GO" id="GO:0003983">
    <property type="term" value="F:UTP:glucose-1-phosphate uridylyltransferase activity"/>
    <property type="evidence" value="ECO:0007669"/>
    <property type="project" value="InterPro"/>
</dbReference>
<protein>
    <recommendedName>
        <fullName evidence="4">UTP--glucose-1-phosphate uridylyltransferase</fullName>
    </recommendedName>
</protein>
<keyword evidence="2" id="KW-0548">Nucleotidyltransferase</keyword>
<dbReference type="SUPFAM" id="SSF53448">
    <property type="entry name" value="Nucleotide-diphospho-sugar transferases"/>
    <property type="match status" value="1"/>
</dbReference>
<accession>X1P3P4</accession>
<dbReference type="PANTHER" id="PTHR43197">
    <property type="entry name" value="UTP--GLUCOSE-1-PHOSPHATE URIDYLYLTRANSFERASE"/>
    <property type="match status" value="1"/>
</dbReference>
<dbReference type="EMBL" id="BARV01037404">
    <property type="protein sequence ID" value="GAI50458.1"/>
    <property type="molecule type" value="Genomic_DNA"/>
</dbReference>
<comment type="caution">
    <text evidence="3">The sequence shown here is derived from an EMBL/GenBank/DDBJ whole genome shotgun (WGS) entry which is preliminary data.</text>
</comment>
<evidence type="ECO:0000256" key="2">
    <source>
        <dbReference type="ARBA" id="ARBA00022695"/>
    </source>
</evidence>
<evidence type="ECO:0000256" key="1">
    <source>
        <dbReference type="ARBA" id="ARBA00022679"/>
    </source>
</evidence>
<proteinExistence type="predicted"/>
<organism evidence="3">
    <name type="scientific">marine sediment metagenome</name>
    <dbReference type="NCBI Taxonomy" id="412755"/>
    <lineage>
        <taxon>unclassified sequences</taxon>
        <taxon>metagenomes</taxon>
        <taxon>ecological metagenomes</taxon>
    </lineage>
</organism>
<dbReference type="InterPro" id="IPR029044">
    <property type="entry name" value="Nucleotide-diphossugar_trans"/>
</dbReference>
<dbReference type="GO" id="GO:0006011">
    <property type="term" value="P:UDP-alpha-D-glucose metabolic process"/>
    <property type="evidence" value="ECO:0007669"/>
    <property type="project" value="InterPro"/>
</dbReference>
<evidence type="ECO:0008006" key="4">
    <source>
        <dbReference type="Google" id="ProtNLM"/>
    </source>
</evidence>
<dbReference type="AlphaFoldDB" id="X1P3P4"/>
<name>X1P3P4_9ZZZZ</name>
<evidence type="ECO:0000313" key="3">
    <source>
        <dbReference type="EMBL" id="GAI50458.1"/>
    </source>
</evidence>
<gene>
    <name evidence="3" type="ORF">S06H3_57871</name>
</gene>
<dbReference type="PANTHER" id="PTHR43197:SF1">
    <property type="entry name" value="UTP--GLUCOSE-1-PHOSPHATE URIDYLYLTRANSFERASE"/>
    <property type="match status" value="1"/>
</dbReference>
<feature type="non-terminal residue" evidence="3">
    <location>
        <position position="1"/>
    </location>
</feature>
<keyword evidence="1" id="KW-0808">Transferase</keyword>
<dbReference type="Gene3D" id="3.90.550.10">
    <property type="entry name" value="Spore Coat Polysaccharide Biosynthesis Protein SpsA, Chain A"/>
    <property type="match status" value="1"/>
</dbReference>
<dbReference type="InterPro" id="IPR005771">
    <property type="entry name" value="GalU_uridylyltTrfase_bac/arc"/>
</dbReference>
<sequence length="56" mass="6505">DALQLLLKQQPMYAYEFEGVRYDTGTPLGWLKATIAFALKQSDIGQELREYLRQLL</sequence>
<reference evidence="3" key="1">
    <citation type="journal article" date="2014" name="Front. Microbiol.">
        <title>High frequency of phylogenetically diverse reductive dehalogenase-homologous genes in deep subseafloor sedimentary metagenomes.</title>
        <authorList>
            <person name="Kawai M."/>
            <person name="Futagami T."/>
            <person name="Toyoda A."/>
            <person name="Takaki Y."/>
            <person name="Nishi S."/>
            <person name="Hori S."/>
            <person name="Arai W."/>
            <person name="Tsubouchi T."/>
            <person name="Morono Y."/>
            <person name="Uchiyama I."/>
            <person name="Ito T."/>
            <person name="Fujiyama A."/>
            <person name="Inagaki F."/>
            <person name="Takami H."/>
        </authorList>
    </citation>
    <scope>NUCLEOTIDE SEQUENCE</scope>
    <source>
        <strain evidence="3">Expedition CK06-06</strain>
    </source>
</reference>